<organism evidence="2 3">
    <name type="scientific">Pontixanthobacter aestiaquae</name>
    <dbReference type="NCBI Taxonomy" id="1509367"/>
    <lineage>
        <taxon>Bacteria</taxon>
        <taxon>Pseudomonadati</taxon>
        <taxon>Pseudomonadota</taxon>
        <taxon>Alphaproteobacteria</taxon>
        <taxon>Sphingomonadales</taxon>
        <taxon>Erythrobacteraceae</taxon>
        <taxon>Pontixanthobacter</taxon>
    </lineage>
</organism>
<dbReference type="OrthoDB" id="3773784at2"/>
<dbReference type="AlphaFoldDB" id="A0A844Z7A7"/>
<dbReference type="SUPFAM" id="SSF55729">
    <property type="entry name" value="Acyl-CoA N-acyltransferases (Nat)"/>
    <property type="match status" value="1"/>
</dbReference>
<evidence type="ECO:0000313" key="2">
    <source>
        <dbReference type="EMBL" id="MXO82753.1"/>
    </source>
</evidence>
<proteinExistence type="predicted"/>
<keyword evidence="3" id="KW-1185">Reference proteome</keyword>
<dbReference type="Pfam" id="PF13480">
    <property type="entry name" value="Acetyltransf_6"/>
    <property type="match status" value="1"/>
</dbReference>
<dbReference type="InterPro" id="IPR038740">
    <property type="entry name" value="BioF2-like_GNAT_dom"/>
</dbReference>
<dbReference type="Proteomes" id="UP000460290">
    <property type="component" value="Unassembled WGS sequence"/>
</dbReference>
<dbReference type="InterPro" id="IPR016181">
    <property type="entry name" value="Acyl_CoA_acyltransferase"/>
</dbReference>
<evidence type="ECO:0000313" key="3">
    <source>
        <dbReference type="Proteomes" id="UP000460290"/>
    </source>
</evidence>
<sequence>MSDMTPIKFVVGSKVLFSVPKALENVSMTLPEVIEGKSPSLPKLSDHQDGYRILSAPADALPQMLRDNPEMVAGGIQTYRRHYIDMNGSFDDYMGRFSSKTRSTLRRKHRKLIKDIGGEVEFREYRAPDEMDTFRDLALPLSRRTYQAKSLDAGLPESDEAHAERKRLAADDNVRAYLLCADGRPVSYLYLPIDGATISYAFLGYDPDHARLSPGTVLQLEALDRLFAEQRYRHFDFTEGDGAHKAMFGTDSVEACSFFLLKGEVANRMLLKSVDAFDAGIAGAKSLAERTGALSKVRSLLRTG</sequence>
<name>A0A844Z7A7_9SPHN</name>
<gene>
    <name evidence="2" type="ORF">GRI35_05135</name>
</gene>
<comment type="caution">
    <text evidence="2">The sequence shown here is derived from an EMBL/GenBank/DDBJ whole genome shotgun (WGS) entry which is preliminary data.</text>
</comment>
<accession>A0A844Z7A7</accession>
<feature type="domain" description="BioF2-like acetyltransferase" evidence="1">
    <location>
        <begin position="99"/>
        <end position="245"/>
    </location>
</feature>
<dbReference type="Gene3D" id="3.40.630.30">
    <property type="match status" value="1"/>
</dbReference>
<dbReference type="EMBL" id="WTYZ01000001">
    <property type="protein sequence ID" value="MXO82753.1"/>
    <property type="molecule type" value="Genomic_DNA"/>
</dbReference>
<dbReference type="GO" id="GO:0016740">
    <property type="term" value="F:transferase activity"/>
    <property type="evidence" value="ECO:0007669"/>
    <property type="project" value="UniProtKB-KW"/>
</dbReference>
<protein>
    <submittedName>
        <fullName evidence="2">GNAT family N-acetyltransferase</fullName>
    </submittedName>
</protein>
<keyword evidence="2" id="KW-0808">Transferase</keyword>
<reference evidence="2 3" key="1">
    <citation type="submission" date="2019-12" db="EMBL/GenBank/DDBJ databases">
        <title>Genomic-based taxomic classification of the family Erythrobacteraceae.</title>
        <authorList>
            <person name="Xu L."/>
        </authorList>
    </citation>
    <scope>NUCLEOTIDE SEQUENCE [LARGE SCALE GENOMIC DNA]</scope>
    <source>
        <strain evidence="2 3">KCTC 42006</strain>
    </source>
</reference>
<evidence type="ECO:0000259" key="1">
    <source>
        <dbReference type="Pfam" id="PF13480"/>
    </source>
</evidence>